<protein>
    <recommendedName>
        <fullName evidence="1">Methyltransferase type 11 domain-containing protein</fullName>
    </recommendedName>
</protein>
<dbReference type="InterPro" id="IPR029063">
    <property type="entry name" value="SAM-dependent_MTases_sf"/>
</dbReference>
<dbReference type="Proteomes" id="UP000176544">
    <property type="component" value="Unassembled WGS sequence"/>
</dbReference>
<dbReference type="EMBL" id="MHJA01000022">
    <property type="protein sequence ID" value="OGY60877.1"/>
    <property type="molecule type" value="Genomic_DNA"/>
</dbReference>
<sequence length="234" mass="27540">MSEEKKIKLHLGCGEKYLEGYINVDFPPSEHSVIEVEADVYKDVRELEYEDGSVDEVRAHHLLEHFSRQEALKLLLQWRRWLKYGGLLYIETPDFEKSAKAYVYSGRRRRFELGRHIFGSAEAKWAYHLDFWDAGKFKYVLKKLGFKNIKIRRFRNAAASHFRHIPLLNILGNILPRALYRKYGGHKLPNIEVKAKKAEVVIDEKAMVREVLSQYLVGNEGEKLLRVWMEDIGY</sequence>
<dbReference type="GO" id="GO:0008757">
    <property type="term" value="F:S-adenosylmethionine-dependent methyltransferase activity"/>
    <property type="evidence" value="ECO:0007669"/>
    <property type="project" value="InterPro"/>
</dbReference>
<dbReference type="Pfam" id="PF08241">
    <property type="entry name" value="Methyltransf_11"/>
    <property type="match status" value="1"/>
</dbReference>
<evidence type="ECO:0000313" key="2">
    <source>
        <dbReference type="EMBL" id="OGY60877.1"/>
    </source>
</evidence>
<evidence type="ECO:0000259" key="1">
    <source>
        <dbReference type="Pfam" id="PF08241"/>
    </source>
</evidence>
<accession>A0A1G1ZB72</accession>
<dbReference type="Gene3D" id="3.40.50.150">
    <property type="entry name" value="Vaccinia Virus protein VP39"/>
    <property type="match status" value="1"/>
</dbReference>
<comment type="caution">
    <text evidence="2">The sequence shown here is derived from an EMBL/GenBank/DDBJ whole genome shotgun (WGS) entry which is preliminary data.</text>
</comment>
<feature type="domain" description="Methyltransferase type 11" evidence="1">
    <location>
        <begin position="40"/>
        <end position="90"/>
    </location>
</feature>
<name>A0A1G1ZB72_9BACT</name>
<reference evidence="2 3" key="1">
    <citation type="journal article" date="2016" name="Nat. Commun.">
        <title>Thousands of microbial genomes shed light on interconnected biogeochemical processes in an aquifer system.</title>
        <authorList>
            <person name="Anantharaman K."/>
            <person name="Brown C.T."/>
            <person name="Hug L.A."/>
            <person name="Sharon I."/>
            <person name="Castelle C.J."/>
            <person name="Probst A.J."/>
            <person name="Thomas B.C."/>
            <person name="Singh A."/>
            <person name="Wilkins M.J."/>
            <person name="Karaoz U."/>
            <person name="Brodie E.L."/>
            <person name="Williams K.H."/>
            <person name="Hubbard S.S."/>
            <person name="Banfield J.F."/>
        </authorList>
    </citation>
    <scope>NUCLEOTIDE SEQUENCE [LARGE SCALE GENOMIC DNA]</scope>
</reference>
<organism evidence="2 3">
    <name type="scientific">Candidatus Colwellbacteria bacterium RIFCSPLOWO2_02_FULL_45_11</name>
    <dbReference type="NCBI Taxonomy" id="1797692"/>
    <lineage>
        <taxon>Bacteria</taxon>
        <taxon>Candidatus Colwelliibacteriota</taxon>
    </lineage>
</organism>
<dbReference type="AlphaFoldDB" id="A0A1G1ZB72"/>
<dbReference type="SUPFAM" id="SSF53335">
    <property type="entry name" value="S-adenosyl-L-methionine-dependent methyltransferases"/>
    <property type="match status" value="1"/>
</dbReference>
<dbReference type="InterPro" id="IPR013216">
    <property type="entry name" value="Methyltransf_11"/>
</dbReference>
<gene>
    <name evidence="2" type="ORF">A3I33_01625</name>
</gene>
<proteinExistence type="predicted"/>
<evidence type="ECO:0000313" key="3">
    <source>
        <dbReference type="Proteomes" id="UP000176544"/>
    </source>
</evidence>